<dbReference type="EC" id="2.7.13.3" evidence="2"/>
<evidence type="ECO:0000256" key="9">
    <source>
        <dbReference type="PROSITE-ProRule" id="PRU00169"/>
    </source>
</evidence>
<keyword evidence="3 9" id="KW-0597">Phosphoprotein</keyword>
<feature type="modified residue" description="4-aspartylphosphate" evidence="9">
    <location>
        <position position="57"/>
    </location>
</feature>
<dbReference type="InterPro" id="IPR004358">
    <property type="entry name" value="Sig_transdc_His_kin-like_C"/>
</dbReference>
<keyword evidence="7 15" id="KW-0067">ATP-binding</keyword>
<dbReference type="SUPFAM" id="SSF55874">
    <property type="entry name" value="ATPase domain of HSP90 chaperone/DNA topoisomerase II/histidine kinase"/>
    <property type="match status" value="1"/>
</dbReference>
<dbReference type="Gene3D" id="3.30.565.10">
    <property type="entry name" value="Histidine kinase-like ATPase, C-terminal domain"/>
    <property type="match status" value="1"/>
</dbReference>
<dbReference type="InterPro" id="IPR003594">
    <property type="entry name" value="HATPase_dom"/>
</dbReference>
<dbReference type="SUPFAM" id="SSF55785">
    <property type="entry name" value="PYP-like sensor domain (PAS domain)"/>
    <property type="match status" value="1"/>
</dbReference>
<dbReference type="EMBL" id="CP121194">
    <property type="protein sequence ID" value="XBH10153.1"/>
    <property type="molecule type" value="Genomic_DNA"/>
</dbReference>
<evidence type="ECO:0000256" key="3">
    <source>
        <dbReference type="ARBA" id="ARBA00022553"/>
    </source>
</evidence>
<dbReference type="EMBL" id="CP121195">
    <property type="protein sequence ID" value="XBH13590.1"/>
    <property type="molecule type" value="Genomic_DNA"/>
</dbReference>
<dbReference type="CDD" id="cd00130">
    <property type="entry name" value="PAS"/>
    <property type="match status" value="1"/>
</dbReference>
<dbReference type="Gene3D" id="3.30.450.20">
    <property type="entry name" value="PAS domain"/>
    <property type="match status" value="1"/>
</dbReference>
<evidence type="ECO:0000256" key="10">
    <source>
        <dbReference type="SAM" id="Coils"/>
    </source>
</evidence>
<dbReference type="SUPFAM" id="SSF47384">
    <property type="entry name" value="Homodimeric domain of signal transducing histidine kinase"/>
    <property type="match status" value="1"/>
</dbReference>
<dbReference type="Pfam" id="PF00512">
    <property type="entry name" value="HisKA"/>
    <property type="match status" value="1"/>
</dbReference>
<name>A0AAU7D8B3_9BACT</name>
<dbReference type="InterPro" id="IPR036097">
    <property type="entry name" value="HisK_dim/P_sf"/>
</dbReference>
<dbReference type="PANTHER" id="PTHR43065:SF10">
    <property type="entry name" value="PEROXIDE STRESS-ACTIVATED HISTIDINE KINASE MAK3"/>
    <property type="match status" value="1"/>
</dbReference>
<dbReference type="RefSeq" id="WP_348267658.1">
    <property type="nucleotide sequence ID" value="NZ_CP121194.1"/>
</dbReference>
<dbReference type="Gene3D" id="1.10.287.130">
    <property type="match status" value="1"/>
</dbReference>
<dbReference type="InterPro" id="IPR000014">
    <property type="entry name" value="PAS"/>
</dbReference>
<dbReference type="InterPro" id="IPR011006">
    <property type="entry name" value="CheY-like_superfamily"/>
</dbReference>
<dbReference type="PROSITE" id="PS50110">
    <property type="entry name" value="RESPONSE_REGULATORY"/>
    <property type="match status" value="1"/>
</dbReference>
<dbReference type="InterPro" id="IPR013767">
    <property type="entry name" value="PAS_fold"/>
</dbReference>
<dbReference type="Gene3D" id="3.40.50.2300">
    <property type="match status" value="1"/>
</dbReference>
<gene>
    <name evidence="14" type="ORF">P4G45_00080</name>
    <name evidence="15" type="ORF">P8936_00085</name>
</gene>
<reference evidence="15" key="1">
    <citation type="submission" date="2023-03" db="EMBL/GenBank/DDBJ databases">
        <title>Edaphobacter sp.</title>
        <authorList>
            <person name="Huber K.J."/>
            <person name="Papendorf J."/>
            <person name="Pilke C."/>
            <person name="Bunk B."/>
            <person name="Sproeer C."/>
            <person name="Pester M."/>
        </authorList>
    </citation>
    <scope>NUCLEOTIDE SEQUENCE</scope>
    <source>
        <strain evidence="14">DSM 109919</strain>
        <strain evidence="15">DSM 109920</strain>
    </source>
</reference>
<evidence type="ECO:0000259" key="11">
    <source>
        <dbReference type="PROSITE" id="PS50109"/>
    </source>
</evidence>
<dbReference type="KEGG" id="epl:P4G45_00080"/>
<organism evidence="15">
    <name type="scientific">Edaphobacter paludis</name>
    <dbReference type="NCBI Taxonomy" id="3035702"/>
    <lineage>
        <taxon>Bacteria</taxon>
        <taxon>Pseudomonadati</taxon>
        <taxon>Acidobacteriota</taxon>
        <taxon>Terriglobia</taxon>
        <taxon>Terriglobales</taxon>
        <taxon>Acidobacteriaceae</taxon>
        <taxon>Edaphobacter</taxon>
    </lineage>
</organism>
<feature type="domain" description="Histidine kinase" evidence="11">
    <location>
        <begin position="291"/>
        <end position="506"/>
    </location>
</feature>
<dbReference type="InterPro" id="IPR036890">
    <property type="entry name" value="HATPase_C_sf"/>
</dbReference>
<evidence type="ECO:0000259" key="13">
    <source>
        <dbReference type="PROSITE" id="PS50112"/>
    </source>
</evidence>
<dbReference type="GO" id="GO:0000155">
    <property type="term" value="F:phosphorelay sensor kinase activity"/>
    <property type="evidence" value="ECO:0007669"/>
    <property type="project" value="InterPro"/>
</dbReference>
<dbReference type="PANTHER" id="PTHR43065">
    <property type="entry name" value="SENSOR HISTIDINE KINASE"/>
    <property type="match status" value="1"/>
</dbReference>
<dbReference type="NCBIfam" id="TIGR00229">
    <property type="entry name" value="sensory_box"/>
    <property type="match status" value="1"/>
</dbReference>
<evidence type="ECO:0000313" key="15">
    <source>
        <dbReference type="EMBL" id="XBH13590.1"/>
    </source>
</evidence>
<dbReference type="InterPro" id="IPR005467">
    <property type="entry name" value="His_kinase_dom"/>
</dbReference>
<evidence type="ECO:0000256" key="4">
    <source>
        <dbReference type="ARBA" id="ARBA00022679"/>
    </source>
</evidence>
<dbReference type="SMART" id="SM00387">
    <property type="entry name" value="HATPase_c"/>
    <property type="match status" value="1"/>
</dbReference>
<feature type="domain" description="Response regulatory" evidence="12">
    <location>
        <begin position="8"/>
        <end position="125"/>
    </location>
</feature>
<evidence type="ECO:0000256" key="1">
    <source>
        <dbReference type="ARBA" id="ARBA00000085"/>
    </source>
</evidence>
<dbReference type="AlphaFoldDB" id="A0AAU7D8B3"/>
<comment type="catalytic activity">
    <reaction evidence="1">
        <text>ATP + protein L-histidine = ADP + protein N-phospho-L-histidine.</text>
        <dbReference type="EC" id="2.7.13.3"/>
    </reaction>
</comment>
<dbReference type="Pfam" id="PF00072">
    <property type="entry name" value="Response_reg"/>
    <property type="match status" value="1"/>
</dbReference>
<dbReference type="SUPFAM" id="SSF52172">
    <property type="entry name" value="CheY-like"/>
    <property type="match status" value="1"/>
</dbReference>
<accession>A0AAU7CYV7</accession>
<evidence type="ECO:0000256" key="8">
    <source>
        <dbReference type="ARBA" id="ARBA00023012"/>
    </source>
</evidence>
<keyword evidence="8" id="KW-0902">Two-component regulatory system</keyword>
<dbReference type="GO" id="GO:0005524">
    <property type="term" value="F:ATP binding"/>
    <property type="evidence" value="ECO:0007669"/>
    <property type="project" value="UniProtKB-KW"/>
</dbReference>
<dbReference type="PROSITE" id="PS50112">
    <property type="entry name" value="PAS"/>
    <property type="match status" value="1"/>
</dbReference>
<dbReference type="PRINTS" id="PR00344">
    <property type="entry name" value="BCTRLSENSOR"/>
</dbReference>
<accession>A0AAU7D8B3</accession>
<evidence type="ECO:0000259" key="12">
    <source>
        <dbReference type="PROSITE" id="PS50110"/>
    </source>
</evidence>
<evidence type="ECO:0000256" key="7">
    <source>
        <dbReference type="ARBA" id="ARBA00022840"/>
    </source>
</evidence>
<dbReference type="SMART" id="SM00388">
    <property type="entry name" value="HisKA"/>
    <property type="match status" value="1"/>
</dbReference>
<keyword evidence="4" id="KW-0808">Transferase</keyword>
<dbReference type="InterPro" id="IPR003661">
    <property type="entry name" value="HisK_dim/P_dom"/>
</dbReference>
<sequence>MKDNDRANILMVDDQPGKLMSYEAILGTLGENLIKARSAREALDQLLRNDIAVVLMDVSMPEIDGFELAEMMRQHPRFQKTAIIFISAVHLTDLDRIKGYRSGAVDYISVPVIPELLRAKVSVFAELHRKNRQLERLNSELEKRVEDRTAQIRENEDLLRERADLLELATEAIIVRDMNGTVLFWNSGAEALYGWQREEVLGKPVHQVLQTRFPTEYSSVQATLAQNGKWEGNLTQTTRDGHEVVVACRKALKADGNAILEINRDITAQLKTEDALRKTERLAAMGRVAGIIAHEINNPLEAITNTFYLLRDHPSLDEEARYYAKLGEEELRRVAHITRQTLGFYRESKHPVQVSISGLLDEILELQTRRMEFSNITLRKEYRSGGTIQGFPVELKQVFLNLIGNAAQAMPEGGTMRLHVFETTSGKNRHPSVCISICDTGAGIEPEHAKHLFEPFFTTKSTKGTGLGLWISKGIIQKYGGTIRFRTLALTDRKVTCFQVTLPNADLQKIDETIHFAPAEEVTENSHGR</sequence>
<feature type="coiled-coil region" evidence="10">
    <location>
        <begin position="124"/>
        <end position="158"/>
    </location>
</feature>
<dbReference type="CDD" id="cd00082">
    <property type="entry name" value="HisKA"/>
    <property type="match status" value="1"/>
</dbReference>
<keyword evidence="10" id="KW-0175">Coiled coil</keyword>
<feature type="domain" description="PAS" evidence="13">
    <location>
        <begin position="165"/>
        <end position="224"/>
    </location>
</feature>
<proteinExistence type="predicted"/>
<dbReference type="InterPro" id="IPR001789">
    <property type="entry name" value="Sig_transdc_resp-reg_receiver"/>
</dbReference>
<dbReference type="Pfam" id="PF00989">
    <property type="entry name" value="PAS"/>
    <property type="match status" value="1"/>
</dbReference>
<keyword evidence="6" id="KW-0418">Kinase</keyword>
<protein>
    <recommendedName>
        <fullName evidence="2">histidine kinase</fullName>
        <ecNumber evidence="2">2.7.13.3</ecNumber>
    </recommendedName>
</protein>
<evidence type="ECO:0000313" key="14">
    <source>
        <dbReference type="EMBL" id="XBH10153.1"/>
    </source>
</evidence>
<evidence type="ECO:0000256" key="5">
    <source>
        <dbReference type="ARBA" id="ARBA00022741"/>
    </source>
</evidence>
<dbReference type="SMART" id="SM00091">
    <property type="entry name" value="PAS"/>
    <property type="match status" value="1"/>
</dbReference>
<dbReference type="Pfam" id="PF02518">
    <property type="entry name" value="HATPase_c"/>
    <property type="match status" value="1"/>
</dbReference>
<dbReference type="PROSITE" id="PS50109">
    <property type="entry name" value="HIS_KIN"/>
    <property type="match status" value="1"/>
</dbReference>
<evidence type="ECO:0000256" key="2">
    <source>
        <dbReference type="ARBA" id="ARBA00012438"/>
    </source>
</evidence>
<evidence type="ECO:0000256" key="6">
    <source>
        <dbReference type="ARBA" id="ARBA00022777"/>
    </source>
</evidence>
<dbReference type="SMART" id="SM00448">
    <property type="entry name" value="REC"/>
    <property type="match status" value="1"/>
</dbReference>
<keyword evidence="5" id="KW-0547">Nucleotide-binding</keyword>
<dbReference type="GO" id="GO:0006355">
    <property type="term" value="P:regulation of DNA-templated transcription"/>
    <property type="evidence" value="ECO:0007669"/>
    <property type="project" value="InterPro"/>
</dbReference>
<dbReference type="InterPro" id="IPR035965">
    <property type="entry name" value="PAS-like_dom_sf"/>
</dbReference>